<evidence type="ECO:0000256" key="1">
    <source>
        <dbReference type="ARBA" id="ARBA00022723"/>
    </source>
</evidence>
<gene>
    <name evidence="6" type="ORF">TM35_000041480</name>
</gene>
<feature type="domain" description="C3H1-type" evidence="5">
    <location>
        <begin position="55"/>
        <end position="81"/>
    </location>
</feature>
<dbReference type="Pfam" id="PF00642">
    <property type="entry name" value="zf-CCCH"/>
    <property type="match status" value="1"/>
</dbReference>
<reference evidence="6 7" key="1">
    <citation type="submission" date="2017-03" db="EMBL/GenBank/DDBJ databases">
        <title>An alternative strategy for trypanosome survival in the mammalian bloodstream revealed through genome and transcriptome analysis of the ubiquitous bovine parasite Trypanosoma (Megatrypanum) theileri.</title>
        <authorList>
            <person name="Kelly S."/>
            <person name="Ivens A."/>
            <person name="Mott A."/>
            <person name="O'Neill E."/>
            <person name="Emms D."/>
            <person name="Macleod O."/>
            <person name="Voorheis P."/>
            <person name="Matthews J."/>
            <person name="Matthews K."/>
            <person name="Carrington M."/>
        </authorList>
    </citation>
    <scope>NUCLEOTIDE SEQUENCE [LARGE SCALE GENOMIC DNA]</scope>
    <source>
        <strain evidence="6">Edinburgh</strain>
    </source>
</reference>
<proteinExistence type="predicted"/>
<dbReference type="GO" id="GO:0008270">
    <property type="term" value="F:zinc ion binding"/>
    <property type="evidence" value="ECO:0007669"/>
    <property type="project" value="UniProtKB-KW"/>
</dbReference>
<dbReference type="EMBL" id="NBCO01000004">
    <property type="protein sequence ID" value="ORC91934.1"/>
    <property type="molecule type" value="Genomic_DNA"/>
</dbReference>
<keyword evidence="2 4" id="KW-0863">Zinc-finger</keyword>
<evidence type="ECO:0000256" key="4">
    <source>
        <dbReference type="PROSITE-ProRule" id="PRU00723"/>
    </source>
</evidence>
<keyword evidence="7" id="KW-1185">Reference proteome</keyword>
<evidence type="ECO:0000259" key="5">
    <source>
        <dbReference type="PROSITE" id="PS50103"/>
    </source>
</evidence>
<protein>
    <recommendedName>
        <fullName evidence="5">C3H1-type domain-containing protein</fullName>
    </recommendedName>
</protein>
<feature type="zinc finger region" description="C3H1-type" evidence="4">
    <location>
        <begin position="22"/>
        <end position="50"/>
    </location>
</feature>
<dbReference type="InterPro" id="IPR036855">
    <property type="entry name" value="Znf_CCCH_sf"/>
</dbReference>
<accession>A0A1X0P4Q8</accession>
<feature type="zinc finger region" description="C3H1-type" evidence="4">
    <location>
        <begin position="55"/>
        <end position="81"/>
    </location>
</feature>
<dbReference type="VEuPathDB" id="TriTrypDB:TM35_000041480"/>
<dbReference type="AlphaFoldDB" id="A0A1X0P4Q8"/>
<dbReference type="Proteomes" id="UP000192257">
    <property type="component" value="Unassembled WGS sequence"/>
</dbReference>
<evidence type="ECO:0000256" key="3">
    <source>
        <dbReference type="ARBA" id="ARBA00022833"/>
    </source>
</evidence>
<dbReference type="OrthoDB" id="240173at2759"/>
<organism evidence="6 7">
    <name type="scientific">Trypanosoma theileri</name>
    <dbReference type="NCBI Taxonomy" id="67003"/>
    <lineage>
        <taxon>Eukaryota</taxon>
        <taxon>Discoba</taxon>
        <taxon>Euglenozoa</taxon>
        <taxon>Kinetoplastea</taxon>
        <taxon>Metakinetoplastina</taxon>
        <taxon>Trypanosomatida</taxon>
        <taxon>Trypanosomatidae</taxon>
        <taxon>Trypanosoma</taxon>
    </lineage>
</organism>
<evidence type="ECO:0000313" key="6">
    <source>
        <dbReference type="EMBL" id="ORC91934.1"/>
    </source>
</evidence>
<dbReference type="Gene3D" id="3.30.1370.210">
    <property type="match status" value="1"/>
</dbReference>
<feature type="domain" description="C3H1-type" evidence="5">
    <location>
        <begin position="22"/>
        <end position="50"/>
    </location>
</feature>
<dbReference type="GeneID" id="39982122"/>
<comment type="caution">
    <text evidence="6">The sequence shown here is derived from an EMBL/GenBank/DDBJ whole genome shotgun (WGS) entry which is preliminary data.</text>
</comment>
<keyword evidence="3 4" id="KW-0862">Zinc</keyword>
<evidence type="ECO:0000256" key="2">
    <source>
        <dbReference type="ARBA" id="ARBA00022771"/>
    </source>
</evidence>
<dbReference type="PROSITE" id="PS50103">
    <property type="entry name" value="ZF_C3H1"/>
    <property type="match status" value="2"/>
</dbReference>
<sequence>MNDIPVMWTPDKQRQQIAEMFRNKGLICRDYFLNNSCPRSSSCSYMHIQDGETRRVPLTVCHFFTQRACLRDKCSFFHGTQAQLDQLRASGAKTYRPQDYMAIAAPPPEYLPAASSMAPQMFPVPIPLPFASALINPSTGNKVPTGSPILLLTSGVPGMPLYSPSAAIPPYHYGTAHMTPLPVAARTLHGAPHLTLYTNPLISS</sequence>
<dbReference type="RefSeq" id="XP_028886000.1">
    <property type="nucleotide sequence ID" value="XM_029022342.1"/>
</dbReference>
<name>A0A1X0P4Q8_9TRYP</name>
<dbReference type="InterPro" id="IPR000571">
    <property type="entry name" value="Znf_CCCH"/>
</dbReference>
<evidence type="ECO:0000313" key="7">
    <source>
        <dbReference type="Proteomes" id="UP000192257"/>
    </source>
</evidence>
<dbReference type="SUPFAM" id="SSF90229">
    <property type="entry name" value="CCCH zinc finger"/>
    <property type="match status" value="1"/>
</dbReference>
<keyword evidence="1 4" id="KW-0479">Metal-binding</keyword>